<feature type="binding site" evidence="9">
    <location>
        <position position="329"/>
    </location>
    <ligand>
        <name>DNA</name>
        <dbReference type="ChEBI" id="CHEBI:16991"/>
    </ligand>
</feature>
<evidence type="ECO:0000256" key="1">
    <source>
        <dbReference type="ARBA" id="ARBA00022490"/>
    </source>
</evidence>
<evidence type="ECO:0000256" key="4">
    <source>
        <dbReference type="ARBA" id="ARBA00022801"/>
    </source>
</evidence>
<dbReference type="Pfam" id="PF17864">
    <property type="entry name" value="AAA_lid_4"/>
    <property type="match status" value="1"/>
</dbReference>
<evidence type="ECO:0000313" key="12">
    <source>
        <dbReference type="EMBL" id="AKV04684.1"/>
    </source>
</evidence>
<feature type="binding site" evidence="9">
    <location>
        <position position="305"/>
    </location>
    <ligand>
        <name>DNA</name>
        <dbReference type="ChEBI" id="CHEBI:16991"/>
    </ligand>
</feature>
<keyword evidence="4 9" id="KW-0378">Hydrolase</keyword>
<proteinExistence type="inferred from homology"/>
<evidence type="ECO:0000259" key="11">
    <source>
        <dbReference type="SMART" id="SM00382"/>
    </source>
</evidence>
<dbReference type="Gene3D" id="1.10.10.10">
    <property type="entry name" value="Winged helix-like DNA-binding domain superfamily/Winged helix DNA-binding domain"/>
    <property type="match status" value="1"/>
</dbReference>
<dbReference type="KEGG" id="llu:AKJ09_11347"/>
<comment type="caution">
    <text evidence="9">Lacks conserved residue(s) required for the propagation of feature annotation.</text>
</comment>
<comment type="similarity">
    <text evidence="9">Belongs to the RuvB family.</text>
</comment>
<comment type="function">
    <text evidence="9">The RuvA-RuvB-RuvC complex processes Holliday junction (HJ) DNA during genetic recombination and DNA repair, while the RuvA-RuvB complex plays an important role in the rescue of blocked DNA replication forks via replication fork reversal (RFR). RuvA specifically binds to HJ cruciform DNA, conferring on it an open structure. The RuvB hexamer acts as an ATP-dependent pump, pulling dsDNA into and through the RuvAB complex. RuvB forms 2 homohexamers on either side of HJ DNA bound by 1 or 2 RuvA tetramers; 4 subunits per hexamer contact DNA at a time. Coordinated motions by a converter formed by DNA-disengaged RuvB subunits stimulates ATP hydrolysis and nucleotide exchange. Immobilization of the converter enables RuvB to convert the ATP-contained energy into a lever motion, pulling 2 nucleotides of DNA out of the RuvA tetramer per ATP hydrolyzed, thus driving DNA branch migration. The RuvB motors rotate together with the DNA substrate, which together with the progressing nucleotide cycle form the mechanistic basis for DNA recombination by continuous HJ branch migration. Branch migration allows RuvC to scan DNA until it finds its consensus sequence, where it cleaves and resolves cruciform DNA.</text>
</comment>
<dbReference type="CDD" id="cd00009">
    <property type="entry name" value="AAA"/>
    <property type="match status" value="1"/>
</dbReference>
<evidence type="ECO:0000313" key="13">
    <source>
        <dbReference type="Proteomes" id="UP000064967"/>
    </source>
</evidence>
<dbReference type="STRING" id="1391654.AKJ09_11347"/>
<dbReference type="InterPro" id="IPR041445">
    <property type="entry name" value="AAA_lid_4"/>
</dbReference>
<dbReference type="Gene3D" id="3.40.50.300">
    <property type="entry name" value="P-loop containing nucleotide triphosphate hydrolases"/>
    <property type="match status" value="1"/>
</dbReference>
<dbReference type="PANTHER" id="PTHR42848:SF1">
    <property type="entry name" value="HOLLIDAY JUNCTION BRANCH MIGRATION COMPLEX SUBUNIT RUVB"/>
    <property type="match status" value="1"/>
</dbReference>
<feature type="binding site" evidence="9">
    <location>
        <position position="35"/>
    </location>
    <ligand>
        <name>ATP</name>
        <dbReference type="ChEBI" id="CHEBI:30616"/>
    </ligand>
</feature>
<feature type="binding site" evidence="9">
    <location>
        <position position="76"/>
    </location>
    <ligand>
        <name>ATP</name>
        <dbReference type="ChEBI" id="CHEBI:30616"/>
    </ligand>
</feature>
<dbReference type="PATRIC" id="fig|1391654.3.peg.11517"/>
<feature type="domain" description="AAA+ ATPase" evidence="11">
    <location>
        <begin position="65"/>
        <end position="196"/>
    </location>
</feature>
<dbReference type="GO" id="GO:0006281">
    <property type="term" value="P:DNA repair"/>
    <property type="evidence" value="ECO:0007669"/>
    <property type="project" value="UniProtKB-UniRule"/>
</dbReference>
<feature type="compositionally biased region" description="Basic and acidic residues" evidence="10">
    <location>
        <begin position="1"/>
        <end position="19"/>
    </location>
</feature>
<dbReference type="InterPro" id="IPR000641">
    <property type="entry name" value="CbxX/CfxQ"/>
</dbReference>
<feature type="binding site" evidence="9">
    <location>
        <position position="185"/>
    </location>
    <ligand>
        <name>ATP</name>
        <dbReference type="ChEBI" id="CHEBI:30616"/>
    </ligand>
</feature>
<keyword evidence="3 9" id="KW-0227">DNA damage</keyword>
<dbReference type="InterPro" id="IPR003593">
    <property type="entry name" value="AAA+_ATPase"/>
</dbReference>
<dbReference type="GO" id="GO:0009378">
    <property type="term" value="F:four-way junction helicase activity"/>
    <property type="evidence" value="ECO:0007669"/>
    <property type="project" value="InterPro"/>
</dbReference>
<keyword evidence="2 9" id="KW-0547">Nucleotide-binding</keyword>
<dbReference type="Pfam" id="PF05496">
    <property type="entry name" value="RuvB_N"/>
    <property type="match status" value="1"/>
</dbReference>
<evidence type="ECO:0000256" key="9">
    <source>
        <dbReference type="HAMAP-Rule" id="MF_00016"/>
    </source>
</evidence>
<feature type="binding site" evidence="9">
    <location>
        <position position="80"/>
    </location>
    <ligand>
        <name>Mg(2+)</name>
        <dbReference type="ChEBI" id="CHEBI:18420"/>
    </ligand>
</feature>
<keyword evidence="13" id="KW-1185">Reference proteome</keyword>
<dbReference type="RefSeq" id="WP_146655260.1">
    <property type="nucleotide sequence ID" value="NZ_CP012333.1"/>
</dbReference>
<dbReference type="Proteomes" id="UP000064967">
    <property type="component" value="Chromosome"/>
</dbReference>
<feature type="binding site" evidence="9">
    <location>
        <position position="324"/>
    </location>
    <ligand>
        <name>DNA</name>
        <dbReference type="ChEBI" id="CHEBI:16991"/>
    </ligand>
</feature>
<evidence type="ECO:0000256" key="2">
    <source>
        <dbReference type="ARBA" id="ARBA00022741"/>
    </source>
</evidence>
<protein>
    <recommendedName>
        <fullName evidence="9">Holliday junction branch migration complex subunit RuvB</fullName>
        <ecNumber evidence="9">3.6.4.-</ecNumber>
    </recommendedName>
</protein>
<dbReference type="Gene3D" id="1.10.8.60">
    <property type="match status" value="1"/>
</dbReference>
<dbReference type="PANTHER" id="PTHR42848">
    <property type="match status" value="1"/>
</dbReference>
<feature type="binding site" evidence="9">
    <location>
        <position position="34"/>
    </location>
    <ligand>
        <name>ATP</name>
        <dbReference type="ChEBI" id="CHEBI:30616"/>
    </ligand>
</feature>
<feature type="binding site" evidence="9">
    <location>
        <position position="80"/>
    </location>
    <ligand>
        <name>ATP</name>
        <dbReference type="ChEBI" id="CHEBI:30616"/>
    </ligand>
</feature>
<keyword evidence="1 9" id="KW-0963">Cytoplasm</keyword>
<dbReference type="EC" id="3.6.4.-" evidence="9"/>
<dbReference type="NCBIfam" id="NF000868">
    <property type="entry name" value="PRK00080.1"/>
    <property type="match status" value="1"/>
</dbReference>
<feature type="region of interest" description="Small ATPAse domain (RuvB-S)" evidence="9">
    <location>
        <begin position="196"/>
        <end position="266"/>
    </location>
</feature>
<evidence type="ECO:0000256" key="7">
    <source>
        <dbReference type="ARBA" id="ARBA00023172"/>
    </source>
</evidence>
<dbReference type="GO" id="GO:0005737">
    <property type="term" value="C:cytoplasm"/>
    <property type="evidence" value="ECO:0007669"/>
    <property type="project" value="UniProtKB-SubCell"/>
</dbReference>
<dbReference type="SUPFAM" id="SSF46785">
    <property type="entry name" value="Winged helix' DNA-binding domain"/>
    <property type="match status" value="1"/>
</dbReference>
<gene>
    <name evidence="9" type="primary">ruvB</name>
    <name evidence="12" type="ORF">AKJ09_11347</name>
</gene>
<dbReference type="GO" id="GO:0048476">
    <property type="term" value="C:Holliday junction resolvase complex"/>
    <property type="evidence" value="ECO:0007669"/>
    <property type="project" value="UniProtKB-UniRule"/>
</dbReference>
<feature type="binding site" evidence="9">
    <location>
        <position position="232"/>
    </location>
    <ligand>
        <name>ATP</name>
        <dbReference type="ChEBI" id="CHEBI:30616"/>
    </ligand>
</feature>
<keyword evidence="6 9" id="KW-0238">DNA-binding</keyword>
<dbReference type="InterPro" id="IPR036390">
    <property type="entry name" value="WH_DNA-bd_sf"/>
</dbReference>
<evidence type="ECO:0000256" key="10">
    <source>
        <dbReference type="SAM" id="MobiDB-lite"/>
    </source>
</evidence>
<keyword evidence="12" id="KW-0347">Helicase</keyword>
<name>A0A0K1QFZ3_9BACT</name>
<evidence type="ECO:0000256" key="6">
    <source>
        <dbReference type="ARBA" id="ARBA00023125"/>
    </source>
</evidence>
<feature type="binding site" evidence="9">
    <location>
        <begin position="142"/>
        <end position="144"/>
    </location>
    <ligand>
        <name>ATP</name>
        <dbReference type="ChEBI" id="CHEBI:30616"/>
    </ligand>
</feature>
<reference evidence="12 13" key="1">
    <citation type="submission" date="2015-08" db="EMBL/GenBank/DDBJ databases">
        <authorList>
            <person name="Babu N.S."/>
            <person name="Beckwith C.J."/>
            <person name="Beseler K.G."/>
            <person name="Brison A."/>
            <person name="Carone J.V."/>
            <person name="Caskin T.P."/>
            <person name="Diamond M."/>
            <person name="Durham M.E."/>
            <person name="Foxe J.M."/>
            <person name="Go M."/>
            <person name="Henderson B.A."/>
            <person name="Jones I.B."/>
            <person name="McGettigan J.A."/>
            <person name="Micheletti S.J."/>
            <person name="Nasrallah M.E."/>
            <person name="Ortiz D."/>
            <person name="Piller C.R."/>
            <person name="Privatt S.R."/>
            <person name="Schneider S.L."/>
            <person name="Sharp S."/>
            <person name="Smith T.C."/>
            <person name="Stanton J.D."/>
            <person name="Ullery H.E."/>
            <person name="Wilson R.J."/>
            <person name="Serrano M.G."/>
            <person name="Buck G."/>
            <person name="Lee V."/>
            <person name="Wang Y."/>
            <person name="Carvalho R."/>
            <person name="Voegtly L."/>
            <person name="Shi R."/>
            <person name="Duckworth R."/>
            <person name="Johnson A."/>
            <person name="Loviza R."/>
            <person name="Walstead R."/>
            <person name="Shah Z."/>
            <person name="Kiflezghi M."/>
            <person name="Wade K."/>
            <person name="Ball S.L."/>
            <person name="Bradley K.W."/>
            <person name="Asai D.J."/>
            <person name="Bowman C.A."/>
            <person name="Russell D.A."/>
            <person name="Pope W.H."/>
            <person name="Jacobs-Sera D."/>
            <person name="Hendrix R.W."/>
            <person name="Hatfull G.F."/>
        </authorList>
    </citation>
    <scope>NUCLEOTIDE SEQUENCE [LARGE SCALE GENOMIC DNA]</scope>
    <source>
        <strain evidence="12 13">DSM 27648</strain>
    </source>
</reference>
<dbReference type="InterPro" id="IPR008824">
    <property type="entry name" value="RuvB-like_N"/>
</dbReference>
<dbReference type="HAMAP" id="MF_00016">
    <property type="entry name" value="DNA_HJ_migration_RuvB"/>
    <property type="match status" value="1"/>
</dbReference>
<keyword evidence="5 9" id="KW-0067">ATP-binding</keyword>
<dbReference type="NCBIfam" id="TIGR00635">
    <property type="entry name" value="ruvB"/>
    <property type="match status" value="1"/>
</dbReference>
<dbReference type="InterPro" id="IPR004605">
    <property type="entry name" value="DNA_helicase_Holl-junc_RuvB"/>
</dbReference>
<feature type="region of interest" description="Disordered" evidence="10">
    <location>
        <begin position="1"/>
        <end position="24"/>
    </location>
</feature>
<dbReference type="InterPro" id="IPR036388">
    <property type="entry name" value="WH-like_DNA-bd_sf"/>
</dbReference>
<dbReference type="AlphaFoldDB" id="A0A0K1QFZ3"/>
<comment type="subunit">
    <text evidence="9">Homohexamer. Forms an RuvA(8)-RuvB(12)-Holliday junction (HJ) complex. HJ DNA is sandwiched between 2 RuvA tetramers; dsDNA enters through RuvA and exits via RuvB. An RuvB hexamer assembles on each DNA strand where it exits the tetramer. Each RuvB hexamer is contacted by two RuvA subunits (via domain III) on 2 adjacent RuvB subunits; this complex drives branch migration. In the full resolvosome a probable DNA-RuvA(4)-RuvB(12)-RuvC(2) complex forms which resolves the HJ.</text>
</comment>
<dbReference type="InterPro" id="IPR027417">
    <property type="entry name" value="P-loop_NTPase"/>
</dbReference>
<evidence type="ECO:0000256" key="5">
    <source>
        <dbReference type="ARBA" id="ARBA00022840"/>
    </source>
</evidence>
<keyword evidence="7 9" id="KW-0233">DNA recombination</keyword>
<feature type="region of interest" description="Head domain (RuvB-H)" evidence="9">
    <location>
        <begin position="269"/>
        <end position="360"/>
    </location>
</feature>
<dbReference type="Pfam" id="PF05491">
    <property type="entry name" value="WHD_RuvB"/>
    <property type="match status" value="1"/>
</dbReference>
<dbReference type="SUPFAM" id="SSF52540">
    <property type="entry name" value="P-loop containing nucleoside triphosphate hydrolases"/>
    <property type="match status" value="1"/>
</dbReference>
<keyword evidence="8 9" id="KW-0234">DNA repair</keyword>
<dbReference type="SMART" id="SM00382">
    <property type="entry name" value="AAA"/>
    <property type="match status" value="1"/>
</dbReference>
<feature type="binding site" evidence="9">
    <location>
        <position position="195"/>
    </location>
    <ligand>
        <name>ATP</name>
        <dbReference type="ChEBI" id="CHEBI:30616"/>
    </ligand>
</feature>
<organism evidence="12 13">
    <name type="scientific">Labilithrix luteola</name>
    <dbReference type="NCBI Taxonomy" id="1391654"/>
    <lineage>
        <taxon>Bacteria</taxon>
        <taxon>Pseudomonadati</taxon>
        <taxon>Myxococcota</taxon>
        <taxon>Polyangia</taxon>
        <taxon>Polyangiales</taxon>
        <taxon>Labilitrichaceae</taxon>
        <taxon>Labilithrix</taxon>
    </lineage>
</organism>
<dbReference type="GO" id="GO:0016887">
    <property type="term" value="F:ATP hydrolysis activity"/>
    <property type="evidence" value="ECO:0007669"/>
    <property type="project" value="RHEA"/>
</dbReference>
<comment type="domain">
    <text evidence="9">Has 3 domains, the large (RuvB-L) and small ATPase (RuvB-S) domains and the C-terminal head (RuvB-H) domain. The head domain binds DNA, while the ATPase domains jointly bind ATP, ADP or are empty depending on the state of the subunit in the translocation cycle. During a single DNA translocation step the structure of each domain remains the same, but their relative positions change.</text>
</comment>
<dbReference type="PRINTS" id="PR00819">
    <property type="entry name" value="CBXCFQXSUPER"/>
</dbReference>
<evidence type="ECO:0000256" key="3">
    <source>
        <dbReference type="ARBA" id="ARBA00022763"/>
    </source>
</evidence>
<comment type="catalytic activity">
    <reaction evidence="9">
        <text>ATP + H2O = ADP + phosphate + H(+)</text>
        <dbReference type="Rhea" id="RHEA:13065"/>
        <dbReference type="ChEBI" id="CHEBI:15377"/>
        <dbReference type="ChEBI" id="CHEBI:15378"/>
        <dbReference type="ChEBI" id="CHEBI:30616"/>
        <dbReference type="ChEBI" id="CHEBI:43474"/>
        <dbReference type="ChEBI" id="CHEBI:456216"/>
    </reaction>
</comment>
<sequence length="360" mass="39708">MAKRGEPKVDHEAARERTIGAEAQADDLRIDRSLRPKTLDDYVGQTKHKDNLRVFVEAARRRSEPLHHLLLSGPPGLGKTTLAQILAHEMGVELHMTNGPVVEHKGALAGLLTKLGRNDILFIDEIHRLNPVVEESLYPAMEDFRIDVMTGDGAFASSIQIPVQPFTLIGATTRTGLLTAPLQSRFGQTIRLDFYPEEDLAKIVTRSANLLGIAIASNAALSIARRSRGTPRIANRLLSRVRDFAEVLGTGKIDEAIVQKSADRLDIDSAGFDEMDRRLLRIIIEDYDGGPVGVETLAAALGEPRDTVEDVYEPYLLQQGYLGRTPRGRIATRRAYEHLKLPFAGPVVAKQKDLFDDGSK</sequence>
<dbReference type="GO" id="GO:0005524">
    <property type="term" value="F:ATP binding"/>
    <property type="evidence" value="ECO:0007669"/>
    <property type="project" value="UniProtKB-UniRule"/>
</dbReference>
<accession>A0A0K1QFZ3</accession>
<dbReference type="EMBL" id="CP012333">
    <property type="protein sequence ID" value="AKV04684.1"/>
    <property type="molecule type" value="Genomic_DNA"/>
</dbReference>
<feature type="binding site" evidence="9">
    <location>
        <position position="79"/>
    </location>
    <ligand>
        <name>ATP</name>
        <dbReference type="ChEBI" id="CHEBI:30616"/>
    </ligand>
</feature>
<dbReference type="InterPro" id="IPR008823">
    <property type="entry name" value="RuvB_wg_C"/>
</dbReference>
<evidence type="ECO:0000256" key="8">
    <source>
        <dbReference type="ARBA" id="ARBA00023204"/>
    </source>
</evidence>
<dbReference type="OrthoDB" id="9804478at2"/>
<dbReference type="GO" id="GO:0006310">
    <property type="term" value="P:DNA recombination"/>
    <property type="evidence" value="ECO:0007669"/>
    <property type="project" value="UniProtKB-UniRule"/>
</dbReference>
<comment type="subcellular location">
    <subcellularLocation>
        <location evidence="9">Cytoplasm</location>
    </subcellularLocation>
</comment>
<dbReference type="GO" id="GO:0000400">
    <property type="term" value="F:four-way junction DNA binding"/>
    <property type="evidence" value="ECO:0007669"/>
    <property type="project" value="UniProtKB-UniRule"/>
</dbReference>
<feature type="binding site" evidence="9">
    <location>
        <position position="81"/>
    </location>
    <ligand>
        <name>ATP</name>
        <dbReference type="ChEBI" id="CHEBI:30616"/>
    </ligand>
</feature>